<evidence type="ECO:0000313" key="1">
    <source>
        <dbReference type="EMBL" id="MPN52498.1"/>
    </source>
</evidence>
<dbReference type="EMBL" id="VSSQ01118671">
    <property type="protein sequence ID" value="MPN52498.1"/>
    <property type="molecule type" value="Genomic_DNA"/>
</dbReference>
<gene>
    <name evidence="1" type="ORF">SDC9_200160</name>
</gene>
<accession>A0A645IMH0</accession>
<dbReference type="AlphaFoldDB" id="A0A645IMH0"/>
<sequence>MGERIPFPVAEELRRHAGKELIQNGDGGFEGEFGIEHVSCRGGAAVELDDRG</sequence>
<organism evidence="1">
    <name type="scientific">bioreactor metagenome</name>
    <dbReference type="NCBI Taxonomy" id="1076179"/>
    <lineage>
        <taxon>unclassified sequences</taxon>
        <taxon>metagenomes</taxon>
        <taxon>ecological metagenomes</taxon>
    </lineage>
</organism>
<protein>
    <submittedName>
        <fullName evidence="1">Uncharacterized protein</fullName>
    </submittedName>
</protein>
<reference evidence="1" key="1">
    <citation type="submission" date="2019-08" db="EMBL/GenBank/DDBJ databases">
        <authorList>
            <person name="Kucharzyk K."/>
            <person name="Murdoch R.W."/>
            <person name="Higgins S."/>
            <person name="Loffler F."/>
        </authorList>
    </citation>
    <scope>NUCLEOTIDE SEQUENCE</scope>
</reference>
<proteinExistence type="predicted"/>
<name>A0A645IMH0_9ZZZZ</name>
<comment type="caution">
    <text evidence="1">The sequence shown here is derived from an EMBL/GenBank/DDBJ whole genome shotgun (WGS) entry which is preliminary data.</text>
</comment>